<dbReference type="InterPro" id="IPR006122">
    <property type="entry name" value="HMA_Cu_ion-bd"/>
</dbReference>
<dbReference type="NCBIfam" id="TIGR01525">
    <property type="entry name" value="ATPase-IB_hvy"/>
    <property type="match status" value="1"/>
</dbReference>
<name>A0AAJ7UAX3_PETMA</name>
<keyword evidence="12" id="KW-0187">Copper transport</keyword>
<dbReference type="InterPro" id="IPR006121">
    <property type="entry name" value="HMA_dom"/>
</dbReference>
<dbReference type="InterPro" id="IPR001757">
    <property type="entry name" value="P_typ_ATPase"/>
</dbReference>
<evidence type="ECO:0000256" key="6">
    <source>
        <dbReference type="ARBA" id="ARBA00022553"/>
    </source>
</evidence>
<dbReference type="PROSITE" id="PS00154">
    <property type="entry name" value="ATPASE_E1_E2"/>
    <property type="match status" value="1"/>
</dbReference>
<dbReference type="InterPro" id="IPR008250">
    <property type="entry name" value="ATPase_P-typ_transduc_dom_A_sf"/>
</dbReference>
<dbReference type="Pfam" id="PF00122">
    <property type="entry name" value="E1-E2_ATPase"/>
    <property type="match status" value="1"/>
</dbReference>
<evidence type="ECO:0000256" key="18">
    <source>
        <dbReference type="ARBA" id="ARBA00023034"/>
    </source>
</evidence>
<evidence type="ECO:0000256" key="12">
    <source>
        <dbReference type="ARBA" id="ARBA00022796"/>
    </source>
</evidence>
<keyword evidence="24" id="KW-1185">Reference proteome</keyword>
<dbReference type="GO" id="GO:0055070">
    <property type="term" value="P:copper ion homeostasis"/>
    <property type="evidence" value="ECO:0007669"/>
    <property type="project" value="TreeGrafter"/>
</dbReference>
<keyword evidence="16 21" id="KW-1133">Transmembrane helix</keyword>
<keyword evidence="14" id="KW-0460">Magnesium</keyword>
<keyword evidence="5" id="KW-0813">Transport</keyword>
<evidence type="ECO:0000256" key="3">
    <source>
        <dbReference type="ARBA" id="ARBA00006024"/>
    </source>
</evidence>
<dbReference type="FunFam" id="1.20.1110.10:FF:000022">
    <property type="entry name" value="copper-transporting ATPase 1 isoform X2"/>
    <property type="match status" value="1"/>
</dbReference>
<dbReference type="EC" id="7.2.2.8" evidence="4"/>
<dbReference type="GO" id="GO:0005802">
    <property type="term" value="C:trans-Golgi network"/>
    <property type="evidence" value="ECO:0007669"/>
    <property type="project" value="UniProtKB-ARBA"/>
</dbReference>
<evidence type="ECO:0000256" key="2">
    <source>
        <dbReference type="ARBA" id="ARBA00004177"/>
    </source>
</evidence>
<dbReference type="PROSITE" id="PS01047">
    <property type="entry name" value="HMA_1"/>
    <property type="match status" value="3"/>
</dbReference>
<feature type="domain" description="HMA" evidence="23">
    <location>
        <begin position="97"/>
        <end position="163"/>
    </location>
</feature>
<dbReference type="PROSITE" id="PS50846">
    <property type="entry name" value="HMA_2"/>
    <property type="match status" value="7"/>
</dbReference>
<keyword evidence="11" id="KW-0967">Endosome</keyword>
<dbReference type="InterPro" id="IPR059000">
    <property type="entry name" value="ATPase_P-type_domA"/>
</dbReference>
<feature type="transmembrane region" description="Helical" evidence="21">
    <location>
        <begin position="713"/>
        <end position="737"/>
    </location>
</feature>
<dbReference type="CDD" id="cd00371">
    <property type="entry name" value="HMA"/>
    <property type="match status" value="6"/>
</dbReference>
<evidence type="ECO:0000313" key="24">
    <source>
        <dbReference type="Proteomes" id="UP001318040"/>
    </source>
</evidence>
<evidence type="ECO:0000256" key="19">
    <source>
        <dbReference type="ARBA" id="ARBA00023065"/>
    </source>
</evidence>
<dbReference type="FunFam" id="3.30.70.100:FF:000001">
    <property type="entry name" value="ATPase copper transporting beta"/>
    <property type="match status" value="4"/>
</dbReference>
<dbReference type="GO" id="GO:0043682">
    <property type="term" value="F:P-type divalent copper transporter activity"/>
    <property type="evidence" value="ECO:0007669"/>
    <property type="project" value="TreeGrafter"/>
</dbReference>
<dbReference type="InterPro" id="IPR023214">
    <property type="entry name" value="HAD_sf"/>
</dbReference>
<evidence type="ECO:0000256" key="17">
    <source>
        <dbReference type="ARBA" id="ARBA00023008"/>
    </source>
</evidence>
<feature type="domain" description="HMA" evidence="23">
    <location>
        <begin position="290"/>
        <end position="356"/>
    </location>
</feature>
<evidence type="ECO:0000256" key="7">
    <source>
        <dbReference type="ARBA" id="ARBA00022692"/>
    </source>
</evidence>
<dbReference type="PANTHER" id="PTHR43520:SF29">
    <property type="entry name" value="COPPER-TRANSPORTING ATPASE 1"/>
    <property type="match status" value="1"/>
</dbReference>
<dbReference type="RefSeq" id="XP_032832945.1">
    <property type="nucleotide sequence ID" value="XM_032977054.1"/>
</dbReference>
<feature type="transmembrane region" description="Helical" evidence="21">
    <location>
        <begin position="989"/>
        <end position="1012"/>
    </location>
</feature>
<feature type="transmembrane region" description="Helical" evidence="21">
    <location>
        <begin position="1402"/>
        <end position="1422"/>
    </location>
</feature>
<evidence type="ECO:0000256" key="14">
    <source>
        <dbReference type="ARBA" id="ARBA00022842"/>
    </source>
</evidence>
<dbReference type="RefSeq" id="XP_032832944.1">
    <property type="nucleotide sequence ID" value="XM_032977053.1"/>
</dbReference>
<feature type="transmembrane region" description="Helical" evidence="21">
    <location>
        <begin position="1374"/>
        <end position="1396"/>
    </location>
</feature>
<keyword evidence="20 21" id="KW-0472">Membrane</keyword>
<dbReference type="InterPro" id="IPR027256">
    <property type="entry name" value="P-typ_ATPase_IB"/>
</dbReference>
<dbReference type="Gene3D" id="1.20.1110.10">
    <property type="entry name" value="Calcium-transporting ATPase, transmembrane domain"/>
    <property type="match status" value="1"/>
</dbReference>
<feature type="domain" description="HMA" evidence="23">
    <location>
        <begin position="182"/>
        <end position="248"/>
    </location>
</feature>
<dbReference type="Gene3D" id="2.70.150.10">
    <property type="entry name" value="Calcium-transporting ATPase, cytoplasmic transduction domain A"/>
    <property type="match status" value="1"/>
</dbReference>
<evidence type="ECO:0000256" key="21">
    <source>
        <dbReference type="RuleBase" id="RU362081"/>
    </source>
</evidence>
<dbReference type="InterPro" id="IPR018303">
    <property type="entry name" value="ATPase_P-typ_P_site"/>
</dbReference>
<comment type="subcellular location">
    <subcellularLocation>
        <location evidence="2">Endosome</location>
    </subcellularLocation>
    <subcellularLocation>
        <location evidence="1">Golgi apparatus</location>
        <location evidence="1">trans-Golgi network membrane</location>
        <topology evidence="1">Multi-pass membrane protein</topology>
    </subcellularLocation>
    <subcellularLocation>
        <location evidence="21">Membrane</location>
    </subcellularLocation>
</comment>
<dbReference type="NCBIfam" id="TIGR00003">
    <property type="entry name" value="copper ion binding protein"/>
    <property type="match status" value="4"/>
</dbReference>
<dbReference type="GO" id="GO:0005768">
    <property type="term" value="C:endosome"/>
    <property type="evidence" value="ECO:0007669"/>
    <property type="project" value="UniProtKB-SubCell"/>
</dbReference>
<dbReference type="Pfam" id="PF00702">
    <property type="entry name" value="Hydrolase"/>
    <property type="match status" value="1"/>
</dbReference>
<dbReference type="NCBIfam" id="TIGR01494">
    <property type="entry name" value="ATPase_P-type"/>
    <property type="match status" value="1"/>
</dbReference>
<dbReference type="InterPro" id="IPR036163">
    <property type="entry name" value="HMA_dom_sf"/>
</dbReference>
<keyword evidence="6" id="KW-0597">Phosphoprotein</keyword>
<dbReference type="SUPFAM" id="SSF55008">
    <property type="entry name" value="HMA, heavy metal-associated domain"/>
    <property type="match status" value="7"/>
</dbReference>
<gene>
    <name evidence="25 26" type="primary">LOC116955762</name>
</gene>
<feature type="transmembrane region" description="Helical" evidence="21">
    <location>
        <begin position="749"/>
        <end position="773"/>
    </location>
</feature>
<keyword evidence="18" id="KW-0333">Golgi apparatus</keyword>
<dbReference type="Gene3D" id="3.30.70.100">
    <property type="match status" value="7"/>
</dbReference>
<protein>
    <recommendedName>
        <fullName evidence="4">P-type Cu(+) transporter</fullName>
        <ecNumber evidence="4">7.2.2.8</ecNumber>
    </recommendedName>
</protein>
<dbReference type="KEGG" id="pmrn:116955762"/>
<keyword evidence="15" id="KW-1278">Translocase</keyword>
<dbReference type="InterPro" id="IPR044492">
    <property type="entry name" value="P_typ_ATPase_HD_dom"/>
</dbReference>
<evidence type="ECO:0000313" key="26">
    <source>
        <dbReference type="RefSeq" id="XP_032832945.1"/>
    </source>
</evidence>
<keyword evidence="17" id="KW-0186">Copper</keyword>
<evidence type="ECO:0000256" key="13">
    <source>
        <dbReference type="ARBA" id="ARBA00022840"/>
    </source>
</evidence>
<dbReference type="SFLD" id="SFLDG00002">
    <property type="entry name" value="C1.7:_P-type_atpase_like"/>
    <property type="match status" value="1"/>
</dbReference>
<dbReference type="Pfam" id="PF00403">
    <property type="entry name" value="HMA"/>
    <property type="match status" value="6"/>
</dbReference>
<comment type="similarity">
    <text evidence="3 21">Belongs to the cation transport ATPase (P-type) (TC 3.A.3) family. Type IB subfamily.</text>
</comment>
<dbReference type="GO" id="GO:0140581">
    <property type="term" value="F:P-type monovalent copper transporter activity"/>
    <property type="evidence" value="ECO:0007669"/>
    <property type="project" value="UniProtKB-EC"/>
</dbReference>
<dbReference type="InterPro" id="IPR036412">
    <property type="entry name" value="HAD-like_sf"/>
</dbReference>
<dbReference type="FunFam" id="3.40.50.1000:FF:000031">
    <property type="entry name" value="Probable copper-transporting ATPase HMA5"/>
    <property type="match status" value="1"/>
</dbReference>
<proteinExistence type="inferred from homology"/>
<keyword evidence="8 21" id="KW-0479">Metal-binding</keyword>
<keyword evidence="13 21" id="KW-0067">ATP-binding</keyword>
<dbReference type="FunFam" id="3.40.1110.10:FF:000023">
    <property type="entry name" value="Copper-transporting ATPase 1, putative"/>
    <property type="match status" value="1"/>
</dbReference>
<evidence type="ECO:0000256" key="4">
    <source>
        <dbReference type="ARBA" id="ARBA00012517"/>
    </source>
</evidence>
<keyword evidence="19" id="KW-0406">Ion transport</keyword>
<dbReference type="GO" id="GO:0031090">
    <property type="term" value="C:organelle membrane"/>
    <property type="evidence" value="ECO:0007669"/>
    <property type="project" value="UniProtKB-ARBA"/>
</dbReference>
<evidence type="ECO:0000256" key="20">
    <source>
        <dbReference type="ARBA" id="ARBA00023136"/>
    </source>
</evidence>
<dbReference type="GO" id="GO:0005524">
    <property type="term" value="F:ATP binding"/>
    <property type="evidence" value="ECO:0007669"/>
    <property type="project" value="UniProtKB-UniRule"/>
</dbReference>
<dbReference type="CDD" id="cd02094">
    <property type="entry name" value="P-type_ATPase_Cu-like"/>
    <property type="match status" value="1"/>
</dbReference>
<evidence type="ECO:0000256" key="1">
    <source>
        <dbReference type="ARBA" id="ARBA00004166"/>
    </source>
</evidence>
<dbReference type="FunFam" id="3.30.70.100:FF:000009">
    <property type="entry name" value="ATPase copper transporting beta"/>
    <property type="match status" value="1"/>
</dbReference>
<dbReference type="InterPro" id="IPR017969">
    <property type="entry name" value="Heavy-metal-associated_CS"/>
</dbReference>
<evidence type="ECO:0000256" key="22">
    <source>
        <dbReference type="SAM" id="MobiDB-lite"/>
    </source>
</evidence>
<evidence type="ECO:0000256" key="9">
    <source>
        <dbReference type="ARBA" id="ARBA00022737"/>
    </source>
</evidence>
<evidence type="ECO:0000256" key="11">
    <source>
        <dbReference type="ARBA" id="ARBA00022753"/>
    </source>
</evidence>
<sequence>MAEEEEVKAGVEVKADMEVWHATFTVEGMTCQSCVQSITQVLTDLPGIYSVQVSLENKSASVLYDPALHTPNSLKNSIEDIGFEAAHRGAVTVMMLEVADIDIVGMTCQSCVQSIEGKMSKLKGVLSFSVCLQKNNATVAFIPGVISMQKLCDEIDDMGFEARPVDRKPATDTAEEGRSTEDMVKMRLEGLIGQSAVNALEGKLSKLNGVLRVKVNLSSQEVVVWFQKLAISVDDIQNQIAECGLQTTVRSRPKQLRLSPQAVQKLQEMNGSVCHFKEAKPTSLGLGKCPNVVISVEGMHCKSCVFNIESNIGQLPGVHSIVVSLETKSAAVSYSPEDISPAALCQAIEALPPGIFQASVSPTSAKAVASTPPPPLSSVVVLRVERMESSAGVLAVERALLECPGVKTARASLVDGTATVHYDPRGASPAALCASVTSKGFKASLLDGSDAKSRANHAQFLLEGSATPSLNGSRPGWHAPTTSGGKGSMQLVPTEEEAAVASAKEEEAKCFLMVTGMTCASCVANIERVLGRRRGVQSVLVSLMAGKAEVRYHPASVAPEEIAESVRDMGFGATLLDDQDIAPGCLELVVQGMRSASCAHAIESALMQCHGVTSASVALATNRAHVEFDPDQIGPRDIIKAVQNAGFLAVHLKRDRTGNHLDHSDKIHQWRRSFFFSLIIVVPTMGMMIYMMVTERHHEGHHTGILAKHIVPGLSLMNLAAFVLCTPVQFIGGWYFYKQAYGALRHGTANMDVLIVLATTVAYAYSCVVLFVAMGEQAMVSPITFFDTPPMLFVFVSLGRWLEHIAKSKTSEALVKLMSLQAAEATVVKYGLGNDIIGEEQVDVDLVHRGDVVRVLPGGKFPVDGKVIEGQSLADESLITGEAMPVMKKPGSLVIAGSINQNGGLLVKATHVGADTTLSQIVRLVEEAQTSKAPIQQFADKISGYFVPFIVGVSVVTLLSWVTIGYVDFSIAKKYFPEYDPRLSHGEVVWRLAFQAAITVLCIACPCSLGLATPTAVMVGTGVGAQLGILIKGGEPLEMAHKVRTVVFDKTGTITHGIPKVMRVSILEEHVKLPLRTFLAVVGTAEASSEHPLGSAVAKYCRQSLGTESLGSCADFQAIPGCGISCRVSDVEAVLASSKQGLAAGNSAAAAAAARTDGFPLLVDIADGGPAGSQAISSTDLGAGPAATSGQEYAVLIGNREWMNRNALLVAEPVDKAMAEHEEKGQTAVLVAINGKLCGMLAIADTVKPEAALAVRTLADMGLQVVLMTGDNRKTAQAIAAQVGIRRVFAEVLPSHKVAKVEQLQESGQTVAMVGDGVNDSPALARSDVGIALGTGTDVAIEAADIVLIRNDLLDVVASIHLSKKTVRRIHINFVFALIYNVVGIPIAAGVFMPAGLVLQPWMAAAAMAASSVSVVLSSLMLKRYKKPSRPRLEAQTRGRVRGCSLSEVSVAVGMGDRPAWVDGRTSPKLGVWDRVKFISQTSIASLTADKRMAGGGTAAGLSVQLLDRHSLLGDGGGGSGGSHHEFTTDV</sequence>
<reference evidence="25 26" key="1">
    <citation type="submission" date="2025-04" db="UniProtKB">
        <authorList>
            <consortium name="RefSeq"/>
        </authorList>
    </citation>
    <scope>IDENTIFICATION</scope>
    <source>
        <tissue evidence="25 26">Sperm</tissue>
    </source>
</reference>
<feature type="domain" description="HMA" evidence="23">
    <location>
        <begin position="378"/>
        <end position="444"/>
    </location>
</feature>
<dbReference type="GO" id="GO:0005507">
    <property type="term" value="F:copper ion binding"/>
    <property type="evidence" value="ECO:0007669"/>
    <property type="project" value="InterPro"/>
</dbReference>
<evidence type="ECO:0000256" key="10">
    <source>
        <dbReference type="ARBA" id="ARBA00022741"/>
    </source>
</evidence>
<keyword evidence="10 21" id="KW-0547">Nucleotide-binding</keyword>
<dbReference type="SUPFAM" id="SSF81660">
    <property type="entry name" value="Metal cation-transporting ATPase, ATP-binding domain N"/>
    <property type="match status" value="1"/>
</dbReference>
<dbReference type="SFLD" id="SFLDF00027">
    <property type="entry name" value="p-type_atpase"/>
    <property type="match status" value="1"/>
</dbReference>
<dbReference type="SUPFAM" id="SSF81653">
    <property type="entry name" value="Calcium ATPase, transduction domain A"/>
    <property type="match status" value="1"/>
</dbReference>
<organism evidence="24 25">
    <name type="scientific">Petromyzon marinus</name>
    <name type="common">Sea lamprey</name>
    <dbReference type="NCBI Taxonomy" id="7757"/>
    <lineage>
        <taxon>Eukaryota</taxon>
        <taxon>Metazoa</taxon>
        <taxon>Chordata</taxon>
        <taxon>Craniata</taxon>
        <taxon>Vertebrata</taxon>
        <taxon>Cyclostomata</taxon>
        <taxon>Hyperoartia</taxon>
        <taxon>Petromyzontiformes</taxon>
        <taxon>Petromyzontidae</taxon>
        <taxon>Petromyzon</taxon>
    </lineage>
</organism>
<dbReference type="SFLD" id="SFLDS00003">
    <property type="entry name" value="Haloacid_Dehalogenase"/>
    <property type="match status" value="1"/>
</dbReference>
<dbReference type="Gene3D" id="3.40.1110.10">
    <property type="entry name" value="Calcium-transporting ATPase, cytoplasmic domain N"/>
    <property type="match status" value="1"/>
</dbReference>
<evidence type="ECO:0000256" key="15">
    <source>
        <dbReference type="ARBA" id="ARBA00022967"/>
    </source>
</evidence>
<feature type="domain" description="HMA" evidence="23">
    <location>
        <begin position="508"/>
        <end position="574"/>
    </location>
</feature>
<feature type="domain" description="HMA" evidence="23">
    <location>
        <begin position="20"/>
        <end position="86"/>
    </location>
</feature>
<dbReference type="FunFam" id="2.70.150.10:FF:000002">
    <property type="entry name" value="Copper-transporting ATPase 1, putative"/>
    <property type="match status" value="1"/>
</dbReference>
<dbReference type="GO" id="GO:0016887">
    <property type="term" value="F:ATP hydrolysis activity"/>
    <property type="evidence" value="ECO:0007669"/>
    <property type="project" value="InterPro"/>
</dbReference>
<evidence type="ECO:0000259" key="23">
    <source>
        <dbReference type="PROSITE" id="PS50846"/>
    </source>
</evidence>
<dbReference type="PRINTS" id="PR00942">
    <property type="entry name" value="CUATPASEI"/>
</dbReference>
<evidence type="ECO:0000256" key="8">
    <source>
        <dbReference type="ARBA" id="ARBA00022723"/>
    </source>
</evidence>
<keyword evidence="7 21" id="KW-0812">Transmembrane</keyword>
<feature type="region of interest" description="Disordered" evidence="22">
    <location>
        <begin position="465"/>
        <end position="489"/>
    </location>
</feature>
<feature type="domain" description="HMA" evidence="23">
    <location>
        <begin position="584"/>
        <end position="650"/>
    </location>
</feature>
<dbReference type="InterPro" id="IPR023299">
    <property type="entry name" value="ATPase_P-typ_cyto_dom_N"/>
</dbReference>
<feature type="transmembrane region" description="Helical" evidence="21">
    <location>
        <begin position="945"/>
        <end position="969"/>
    </location>
</feature>
<dbReference type="Gene3D" id="3.40.50.1000">
    <property type="entry name" value="HAD superfamily/HAD-like"/>
    <property type="match status" value="1"/>
</dbReference>
<evidence type="ECO:0000256" key="5">
    <source>
        <dbReference type="ARBA" id="ARBA00022448"/>
    </source>
</evidence>
<accession>A0AAJ7UAX3</accession>
<evidence type="ECO:0000313" key="25">
    <source>
        <dbReference type="RefSeq" id="XP_032832944.1"/>
    </source>
</evidence>
<keyword evidence="9" id="KW-0677">Repeat</keyword>
<evidence type="ECO:0000256" key="16">
    <source>
        <dbReference type="ARBA" id="ARBA00022989"/>
    </source>
</evidence>
<dbReference type="PANTHER" id="PTHR43520">
    <property type="entry name" value="ATP7, ISOFORM B"/>
    <property type="match status" value="1"/>
</dbReference>
<dbReference type="Proteomes" id="UP001318040">
    <property type="component" value="Chromosome 61"/>
</dbReference>
<feature type="transmembrane region" description="Helical" evidence="21">
    <location>
        <begin position="674"/>
        <end position="693"/>
    </location>
</feature>
<dbReference type="PRINTS" id="PR00119">
    <property type="entry name" value="CATATPASE"/>
</dbReference>
<dbReference type="SUPFAM" id="SSF56784">
    <property type="entry name" value="HAD-like"/>
    <property type="match status" value="1"/>
</dbReference>